<protein>
    <submittedName>
        <fullName evidence="1">Uncharacterized protein</fullName>
    </submittedName>
</protein>
<dbReference type="AlphaFoldDB" id="A0A7J8GRH9"/>
<evidence type="ECO:0000313" key="1">
    <source>
        <dbReference type="EMBL" id="KAF6462219.1"/>
    </source>
</evidence>
<dbReference type="InParanoid" id="A0A7J8GRH9"/>
<gene>
    <name evidence="1" type="ORF">HJG59_011267</name>
</gene>
<proteinExistence type="predicted"/>
<evidence type="ECO:0000313" key="2">
    <source>
        <dbReference type="Proteomes" id="UP000550707"/>
    </source>
</evidence>
<organism evidence="1 2">
    <name type="scientific">Molossus molossus</name>
    <name type="common">Pallas' mastiff bat</name>
    <name type="synonym">Vespertilio molossus</name>
    <dbReference type="NCBI Taxonomy" id="27622"/>
    <lineage>
        <taxon>Eukaryota</taxon>
        <taxon>Metazoa</taxon>
        <taxon>Chordata</taxon>
        <taxon>Craniata</taxon>
        <taxon>Vertebrata</taxon>
        <taxon>Euteleostomi</taxon>
        <taxon>Mammalia</taxon>
        <taxon>Eutheria</taxon>
        <taxon>Laurasiatheria</taxon>
        <taxon>Chiroptera</taxon>
        <taxon>Yangochiroptera</taxon>
        <taxon>Molossidae</taxon>
        <taxon>Molossus</taxon>
    </lineage>
</organism>
<reference evidence="1 2" key="1">
    <citation type="journal article" date="2020" name="Nature">
        <title>Six reference-quality genomes reveal evolution of bat adaptations.</title>
        <authorList>
            <person name="Jebb D."/>
            <person name="Huang Z."/>
            <person name="Pippel M."/>
            <person name="Hughes G.M."/>
            <person name="Lavrichenko K."/>
            <person name="Devanna P."/>
            <person name="Winkler S."/>
            <person name="Jermiin L.S."/>
            <person name="Skirmuntt E.C."/>
            <person name="Katzourakis A."/>
            <person name="Burkitt-Gray L."/>
            <person name="Ray D.A."/>
            <person name="Sullivan K.A.M."/>
            <person name="Roscito J.G."/>
            <person name="Kirilenko B.M."/>
            <person name="Davalos L.M."/>
            <person name="Corthals A.P."/>
            <person name="Power M.L."/>
            <person name="Jones G."/>
            <person name="Ransome R.D."/>
            <person name="Dechmann D.K.N."/>
            <person name="Locatelli A.G."/>
            <person name="Puechmaille S.J."/>
            <person name="Fedrigo O."/>
            <person name="Jarvis E.D."/>
            <person name="Hiller M."/>
            <person name="Vernes S.C."/>
            <person name="Myers E.W."/>
            <person name="Teeling E.C."/>
        </authorList>
    </citation>
    <scope>NUCLEOTIDE SEQUENCE [LARGE SCALE GENOMIC DNA]</scope>
    <source>
        <strain evidence="1">MMolMol1</strain>
        <tissue evidence="1">Muscle</tissue>
    </source>
</reference>
<keyword evidence="2" id="KW-1185">Reference proteome</keyword>
<sequence length="135" mass="14395">MGERGFKDDSKIFALSRPWPGKVAQLARALFQPKIVGSVSSQGTYKKQKALAGLAQQLVLAQGPKGLGFDSWSGARTWVASLIPSSSGGRVGGSQPMRLSHIDLSLSLTLPLALPLYLEGNGKISLGEDYKNKIK</sequence>
<name>A0A7J8GRH9_MOLMO</name>
<dbReference type="EMBL" id="JACASF010000008">
    <property type="protein sequence ID" value="KAF6462219.1"/>
    <property type="molecule type" value="Genomic_DNA"/>
</dbReference>
<accession>A0A7J8GRH9</accession>
<dbReference type="Proteomes" id="UP000550707">
    <property type="component" value="Unassembled WGS sequence"/>
</dbReference>
<comment type="caution">
    <text evidence="1">The sequence shown here is derived from an EMBL/GenBank/DDBJ whole genome shotgun (WGS) entry which is preliminary data.</text>
</comment>